<comment type="catalytic activity">
    <reaction evidence="12">
        <text>3 propionate 3-nitronate + 3 O2 + H2O = 3 3-oxopropanoate + 2 nitrate + nitrite + H2O2 + 3 H(+)</text>
        <dbReference type="Rhea" id="RHEA:57332"/>
        <dbReference type="ChEBI" id="CHEBI:15377"/>
        <dbReference type="ChEBI" id="CHEBI:15378"/>
        <dbReference type="ChEBI" id="CHEBI:15379"/>
        <dbReference type="ChEBI" id="CHEBI:16240"/>
        <dbReference type="ChEBI" id="CHEBI:16301"/>
        <dbReference type="ChEBI" id="CHEBI:17632"/>
        <dbReference type="ChEBI" id="CHEBI:33190"/>
        <dbReference type="ChEBI" id="CHEBI:136067"/>
    </reaction>
</comment>
<keyword evidence="8" id="KW-0547">Nucleotide-binding</keyword>
<evidence type="ECO:0000256" key="10">
    <source>
        <dbReference type="ARBA" id="ARBA00023033"/>
    </source>
</evidence>
<dbReference type="GO" id="GO:0018580">
    <property type="term" value="F:nitronate monooxygenase activity"/>
    <property type="evidence" value="ECO:0007669"/>
    <property type="project" value="InterPro"/>
</dbReference>
<dbReference type="GO" id="GO:0000166">
    <property type="term" value="F:nucleotide binding"/>
    <property type="evidence" value="ECO:0007669"/>
    <property type="project" value="UniProtKB-KW"/>
</dbReference>
<sequence length="359" mass="39320">MITLQTPLCDVLNIKYPIIQAGMAGGSTTVELIANVCNAGGLGSLGAAYMMPDDIRKAIRDIKQQTDRPFAVNLFCVEDINDPNEKKHEHEVKEVLISLGKNLGIKEEHIQFQTPDLFNERFQVLIEEEVPIISTAFGILPVDKMEATKQRKIKVISMVTTVKEAVIAEKSGVNVIVAQGSDAGGHRSTFDIKEHPQGANIGTFSLIPQVVENVNVPVVAAGGIMNGRGLVAALALGAQGVQMGTKFLGSKESGVHPFYKKALFESTEEHTVITKNFSGRPARGIKNKFIEEFDRAGVHPLAYPIQNTATGNIRKEAFKQNQIEYMALWAGQGLRLIHRENHAEMIIKELMDEAEKILG</sequence>
<evidence type="ECO:0000256" key="4">
    <source>
        <dbReference type="ARBA" id="ARBA00013457"/>
    </source>
</evidence>
<protein>
    <recommendedName>
        <fullName evidence="4">Probable nitronate monooxygenase</fullName>
    </recommendedName>
    <alternativeName>
        <fullName evidence="11">Propionate 3-nitronate monooxygenase</fullName>
    </alternativeName>
</protein>
<proteinExistence type="inferred from homology"/>
<organism evidence="13 14">
    <name type="scientific">Peribacillus loiseleuriae</name>
    <dbReference type="NCBI Taxonomy" id="1679170"/>
    <lineage>
        <taxon>Bacteria</taxon>
        <taxon>Bacillati</taxon>
        <taxon>Bacillota</taxon>
        <taxon>Bacilli</taxon>
        <taxon>Bacillales</taxon>
        <taxon>Bacillaceae</taxon>
        <taxon>Peribacillus</taxon>
    </lineage>
</organism>
<dbReference type="Gene3D" id="3.20.20.70">
    <property type="entry name" value="Aldolase class I"/>
    <property type="match status" value="1"/>
</dbReference>
<keyword evidence="6" id="KW-0285">Flavoprotein</keyword>
<dbReference type="RefSeq" id="WP_049681450.1">
    <property type="nucleotide sequence ID" value="NZ_LFZW01000001.1"/>
</dbReference>
<dbReference type="OrthoDB" id="9778912at2"/>
<dbReference type="EMBL" id="LFZW01000001">
    <property type="protein sequence ID" value="KMY50103.1"/>
    <property type="molecule type" value="Genomic_DNA"/>
</dbReference>
<dbReference type="InterPro" id="IPR004136">
    <property type="entry name" value="NMO"/>
</dbReference>
<dbReference type="GO" id="GO:0009636">
    <property type="term" value="P:response to toxic substance"/>
    <property type="evidence" value="ECO:0007669"/>
    <property type="project" value="UniProtKB-KW"/>
</dbReference>
<keyword evidence="10 13" id="KW-0503">Monooxygenase</keyword>
<comment type="cofactor">
    <cofactor evidence="1">
        <name>FMN</name>
        <dbReference type="ChEBI" id="CHEBI:58210"/>
    </cofactor>
</comment>
<evidence type="ECO:0000313" key="14">
    <source>
        <dbReference type="Proteomes" id="UP000037146"/>
    </source>
</evidence>
<evidence type="ECO:0000256" key="9">
    <source>
        <dbReference type="ARBA" id="ARBA00023002"/>
    </source>
</evidence>
<evidence type="ECO:0000313" key="13">
    <source>
        <dbReference type="EMBL" id="KMY50103.1"/>
    </source>
</evidence>
<reference evidence="14" key="1">
    <citation type="submission" date="2015-07" db="EMBL/GenBank/DDBJ databases">
        <title>Genome sequencing project for genomic taxonomy and phylogenomics of Bacillus-like bacteria.</title>
        <authorList>
            <person name="Liu B."/>
            <person name="Wang J."/>
            <person name="Zhu Y."/>
            <person name="Liu G."/>
            <person name="Chen Q."/>
            <person name="Chen Z."/>
            <person name="Lan J."/>
            <person name="Che J."/>
            <person name="Ge C."/>
            <person name="Shi H."/>
            <person name="Pan Z."/>
            <person name="Liu X."/>
        </authorList>
    </citation>
    <scope>NUCLEOTIDE SEQUENCE [LARGE SCALE GENOMIC DNA]</scope>
    <source>
        <strain evidence="14">FJAT-27997</strain>
    </source>
</reference>
<dbReference type="FunFam" id="3.20.20.70:FF:000154">
    <property type="entry name" value="Probable nitronate monooxygenase"/>
    <property type="match status" value="1"/>
</dbReference>
<dbReference type="AlphaFoldDB" id="A0A0K9GU11"/>
<dbReference type="CDD" id="cd04730">
    <property type="entry name" value="NPD_like"/>
    <property type="match status" value="1"/>
</dbReference>
<dbReference type="PANTHER" id="PTHR42747:SF3">
    <property type="entry name" value="NITRONATE MONOOXYGENASE-RELATED"/>
    <property type="match status" value="1"/>
</dbReference>
<gene>
    <name evidence="13" type="ORF">AC625_11815</name>
</gene>
<evidence type="ECO:0000256" key="6">
    <source>
        <dbReference type="ARBA" id="ARBA00022630"/>
    </source>
</evidence>
<accession>A0A0K9GU11</accession>
<dbReference type="PATRIC" id="fig|1679170.3.peg.2677"/>
<keyword evidence="9" id="KW-0560">Oxidoreductase</keyword>
<evidence type="ECO:0000256" key="2">
    <source>
        <dbReference type="ARBA" id="ARBA00003535"/>
    </source>
</evidence>
<evidence type="ECO:0000256" key="1">
    <source>
        <dbReference type="ARBA" id="ARBA00001917"/>
    </source>
</evidence>
<evidence type="ECO:0000256" key="3">
    <source>
        <dbReference type="ARBA" id="ARBA00009881"/>
    </source>
</evidence>
<comment type="similarity">
    <text evidence="3">Belongs to the nitronate monooxygenase family. NMO class I subfamily.</text>
</comment>
<keyword evidence="14" id="KW-1185">Reference proteome</keyword>
<name>A0A0K9GU11_9BACI</name>
<keyword evidence="5" id="KW-0216">Detoxification</keyword>
<keyword evidence="7" id="KW-0288">FMN</keyword>
<dbReference type="SUPFAM" id="SSF51412">
    <property type="entry name" value="Inosine monophosphate dehydrogenase (IMPDH)"/>
    <property type="match status" value="1"/>
</dbReference>
<evidence type="ECO:0000256" key="12">
    <source>
        <dbReference type="ARBA" id="ARBA00049401"/>
    </source>
</evidence>
<evidence type="ECO:0000256" key="8">
    <source>
        <dbReference type="ARBA" id="ARBA00022741"/>
    </source>
</evidence>
<dbReference type="STRING" id="1679170.AC625_11815"/>
<dbReference type="InterPro" id="IPR013785">
    <property type="entry name" value="Aldolase_TIM"/>
</dbReference>
<comment type="caution">
    <text evidence="13">The sequence shown here is derived from an EMBL/GenBank/DDBJ whole genome shotgun (WGS) entry which is preliminary data.</text>
</comment>
<comment type="function">
    <text evidence="2">Nitronate monooxygenase that uses molecular oxygen to catalyze the oxidative denitrification of alkyl nitronates. Acts on propionate 3-nitronate (P3N), the presumed physiological substrate. Probably functions in the detoxification of P3N, a metabolic poison produced by plants and fungi as a defense mechanism.</text>
</comment>
<dbReference type="Pfam" id="PF03060">
    <property type="entry name" value="NMO"/>
    <property type="match status" value="1"/>
</dbReference>
<dbReference type="Proteomes" id="UP000037146">
    <property type="component" value="Unassembled WGS sequence"/>
</dbReference>
<dbReference type="PANTHER" id="PTHR42747">
    <property type="entry name" value="NITRONATE MONOOXYGENASE-RELATED"/>
    <property type="match status" value="1"/>
</dbReference>
<evidence type="ECO:0000256" key="5">
    <source>
        <dbReference type="ARBA" id="ARBA00022575"/>
    </source>
</evidence>
<evidence type="ECO:0000256" key="11">
    <source>
        <dbReference type="ARBA" id="ARBA00031155"/>
    </source>
</evidence>
<evidence type="ECO:0000256" key="7">
    <source>
        <dbReference type="ARBA" id="ARBA00022643"/>
    </source>
</evidence>